<protein>
    <submittedName>
        <fullName evidence="4">Inner membrane protein YqaA</fullName>
    </submittedName>
</protein>
<evidence type="ECO:0000259" key="3">
    <source>
        <dbReference type="Pfam" id="PF09335"/>
    </source>
</evidence>
<dbReference type="EMBL" id="BAABRU010000018">
    <property type="protein sequence ID" value="GAA5530400.1"/>
    <property type="molecule type" value="Genomic_DNA"/>
</dbReference>
<accession>A0ABP9X4S1</accession>
<feature type="transmembrane region" description="Helical" evidence="2">
    <location>
        <begin position="38"/>
        <end position="59"/>
    </location>
</feature>
<keyword evidence="2" id="KW-0472">Membrane</keyword>
<keyword evidence="5" id="KW-1185">Reference proteome</keyword>
<comment type="caution">
    <text evidence="4">The sequence shown here is derived from an EMBL/GenBank/DDBJ whole genome shotgun (WGS) entry which is preliminary data.</text>
</comment>
<comment type="similarity">
    <text evidence="1">Belongs to the DedA family.</text>
</comment>
<evidence type="ECO:0000256" key="2">
    <source>
        <dbReference type="SAM" id="Phobius"/>
    </source>
</evidence>
<reference evidence="4 5" key="1">
    <citation type="submission" date="2024-02" db="EMBL/GenBank/DDBJ databases">
        <title>Herpetosiphon gulosus NBRC 112829.</title>
        <authorList>
            <person name="Ichikawa N."/>
            <person name="Katano-Makiyama Y."/>
            <person name="Hidaka K."/>
        </authorList>
    </citation>
    <scope>NUCLEOTIDE SEQUENCE [LARGE SCALE GENOMIC DNA]</scope>
    <source>
        <strain evidence="4 5">NBRC 112829</strain>
    </source>
</reference>
<dbReference type="PANTHER" id="PTHR42709:SF4">
    <property type="entry name" value="INNER MEMBRANE PROTEIN YQAA"/>
    <property type="match status" value="1"/>
</dbReference>
<dbReference type="Pfam" id="PF09335">
    <property type="entry name" value="VTT_dom"/>
    <property type="match status" value="1"/>
</dbReference>
<keyword evidence="2" id="KW-1133">Transmembrane helix</keyword>
<proteinExistence type="inferred from homology"/>
<feature type="domain" description="VTT" evidence="3">
    <location>
        <begin position="25"/>
        <end position="131"/>
    </location>
</feature>
<organism evidence="4 5">
    <name type="scientific">Herpetosiphon gulosus</name>
    <dbReference type="NCBI Taxonomy" id="1973496"/>
    <lineage>
        <taxon>Bacteria</taxon>
        <taxon>Bacillati</taxon>
        <taxon>Chloroflexota</taxon>
        <taxon>Chloroflexia</taxon>
        <taxon>Herpetosiphonales</taxon>
        <taxon>Herpetosiphonaceae</taxon>
        <taxon>Herpetosiphon</taxon>
    </lineage>
</organism>
<dbReference type="InterPro" id="IPR051311">
    <property type="entry name" value="DedA_domain"/>
</dbReference>
<dbReference type="PANTHER" id="PTHR42709">
    <property type="entry name" value="ALKALINE PHOSPHATASE LIKE PROTEIN"/>
    <property type="match status" value="1"/>
</dbReference>
<sequence length="147" mass="15877">MIWLYLSLFSVSFLAATVLPLGSELALAAMVVHAESLWLPLLIATLGNVLGSATTFWLGQRARNAIDQRNNTMAERMQRAERWLGRWGTPALILAWLPVIGDVLVGVAGALGKPWLPSLAWITLGKALRYAAIGAAALAKTQIPLFT</sequence>
<gene>
    <name evidence="4" type="primary">yqaA</name>
    <name evidence="4" type="ORF">Hgul01_04219</name>
</gene>
<evidence type="ECO:0000313" key="5">
    <source>
        <dbReference type="Proteomes" id="UP001428290"/>
    </source>
</evidence>
<evidence type="ECO:0000313" key="4">
    <source>
        <dbReference type="EMBL" id="GAA5530400.1"/>
    </source>
</evidence>
<name>A0ABP9X4S1_9CHLR</name>
<feature type="transmembrane region" description="Helical" evidence="2">
    <location>
        <begin position="87"/>
        <end position="112"/>
    </location>
</feature>
<dbReference type="InterPro" id="IPR032816">
    <property type="entry name" value="VTT_dom"/>
</dbReference>
<dbReference type="Proteomes" id="UP001428290">
    <property type="component" value="Unassembled WGS sequence"/>
</dbReference>
<keyword evidence="2" id="KW-0812">Transmembrane</keyword>
<feature type="transmembrane region" description="Helical" evidence="2">
    <location>
        <begin position="118"/>
        <end position="139"/>
    </location>
</feature>
<evidence type="ECO:0000256" key="1">
    <source>
        <dbReference type="ARBA" id="ARBA00010792"/>
    </source>
</evidence>
<dbReference type="RefSeq" id="WP_345723996.1">
    <property type="nucleotide sequence ID" value="NZ_BAABRU010000018.1"/>
</dbReference>